<keyword evidence="3" id="KW-1185">Reference proteome</keyword>
<name>A0A8S9YAP8_9TREM</name>
<feature type="region of interest" description="Disordered" evidence="1">
    <location>
        <begin position="147"/>
        <end position="174"/>
    </location>
</feature>
<organism evidence="2 3">
    <name type="scientific">Paragonimus skrjabini miyazakii</name>
    <dbReference type="NCBI Taxonomy" id="59628"/>
    <lineage>
        <taxon>Eukaryota</taxon>
        <taxon>Metazoa</taxon>
        <taxon>Spiralia</taxon>
        <taxon>Lophotrochozoa</taxon>
        <taxon>Platyhelminthes</taxon>
        <taxon>Trematoda</taxon>
        <taxon>Digenea</taxon>
        <taxon>Plagiorchiida</taxon>
        <taxon>Troglotremata</taxon>
        <taxon>Troglotrematidae</taxon>
        <taxon>Paragonimus</taxon>
    </lineage>
</organism>
<dbReference type="EMBL" id="JTDE01021293">
    <property type="protein sequence ID" value="KAF7233122.1"/>
    <property type="molecule type" value="Genomic_DNA"/>
</dbReference>
<evidence type="ECO:0008006" key="4">
    <source>
        <dbReference type="Google" id="ProtNLM"/>
    </source>
</evidence>
<evidence type="ECO:0000313" key="3">
    <source>
        <dbReference type="Proteomes" id="UP000822476"/>
    </source>
</evidence>
<comment type="caution">
    <text evidence="2">The sequence shown here is derived from an EMBL/GenBank/DDBJ whole genome shotgun (WGS) entry which is preliminary data.</text>
</comment>
<dbReference type="OrthoDB" id="6288634at2759"/>
<feature type="compositionally biased region" description="Low complexity" evidence="1">
    <location>
        <begin position="712"/>
        <end position="721"/>
    </location>
</feature>
<dbReference type="CDD" id="cd00130">
    <property type="entry name" value="PAS"/>
    <property type="match status" value="1"/>
</dbReference>
<accession>A0A8S9YAP8</accession>
<evidence type="ECO:0000256" key="1">
    <source>
        <dbReference type="SAM" id="MobiDB-lite"/>
    </source>
</evidence>
<gene>
    <name evidence="2" type="ORF">EG68_08231</name>
</gene>
<feature type="compositionally biased region" description="Polar residues" evidence="1">
    <location>
        <begin position="147"/>
        <end position="156"/>
    </location>
</feature>
<protein>
    <recommendedName>
        <fullName evidence="4">PAS domain-containing protein</fullName>
    </recommendedName>
</protein>
<proteinExistence type="predicted"/>
<dbReference type="InterPro" id="IPR000014">
    <property type="entry name" value="PAS"/>
</dbReference>
<evidence type="ECO:0000313" key="2">
    <source>
        <dbReference type="EMBL" id="KAF7233122.1"/>
    </source>
</evidence>
<dbReference type="SUPFAM" id="SSF55785">
    <property type="entry name" value="PYP-like sensor domain (PAS domain)"/>
    <property type="match status" value="1"/>
</dbReference>
<dbReference type="Gene3D" id="3.30.450.20">
    <property type="entry name" value="PAS domain"/>
    <property type="match status" value="1"/>
</dbReference>
<sequence length="774" mass="86501">MTVLGVSQTPSLNLNSQSLYGLLIDPKDNRIVYVTPALAEAVGGSWASFIGAPLHHLIESNLSDNRPTTFVHNRISRRKNHFASQSVLNDSCDVHKRWTVFADPSTRAPEVTHFVRLLKCTTGSTNSPNTSHGPFNGCEERIPSVKTTASGGNHYSQQRKEWSRGHRKQYPTSDLPFQMGGADWSVESRRVTSDELIYYCWATAILEPPVAISVDSGINQLTEDTLAVPETDLVSDRRYLSEEESGSSISYCSSTTHHHQTLLKLYLLQPVDLSPTEVPIDSDPVQLGNFIPEPHVTSVDERLLVPVGSRRGRSCRKRGSKFQGKYISCHPVAESKMVTNADVVEPTENPMPDMLDKLTWDADMSDILSLLSAKRLADQWFTCLDVTQLVVKSIRGSCQACLGLVNYGDQLLGRSFLGLLHPDDLDAVVSAFSETLLTGSPVWTPVYRIAELDAEQGCKRYRWVRSMVWVDRDGQNLHCWHQPAGCESSDPVRVVTMTEPRLLPTEVAKTCFRSSVDKDCKNCFTAATSDQIRKVQSNICAVEKTRFSPELKFVHRTGQNRLTIVLKRNQTPFHIERPPDDSNQKDDTVFQVSSPIHGPVPRTKPNPAIYKSDLSNMVKKHIETAQWQPKLVRRMTARTRHRLWVSTHHRMTNQSVHSSKLDQRDVFVPRCGDVPVSSKHCRMQQEWASYPGVYAFSSNQPPSLSTDEDQWSGSSTSNSSSLVDTPRVGDTTAVSSSPLEPRLTGLASMVDDLLGHKENRQNSSVHFATRQSCK</sequence>
<dbReference type="InterPro" id="IPR035965">
    <property type="entry name" value="PAS-like_dom_sf"/>
</dbReference>
<dbReference type="Proteomes" id="UP000822476">
    <property type="component" value="Unassembled WGS sequence"/>
</dbReference>
<dbReference type="AlphaFoldDB" id="A0A8S9YAP8"/>
<reference evidence="2" key="1">
    <citation type="submission" date="2019-07" db="EMBL/GenBank/DDBJ databases">
        <title>Annotation for the trematode Paragonimus miyazaki's.</title>
        <authorList>
            <person name="Choi Y.-J."/>
        </authorList>
    </citation>
    <scope>NUCLEOTIDE SEQUENCE</scope>
    <source>
        <strain evidence="2">Japan</strain>
    </source>
</reference>
<feature type="region of interest" description="Disordered" evidence="1">
    <location>
        <begin position="699"/>
        <end position="742"/>
    </location>
</feature>